<sequence length="49" mass="5467">PHATRDSRLRPAQLYGRNAIFLEKLNLQLRPAQECTAPGAVISRKPPKS</sequence>
<protein>
    <submittedName>
        <fullName evidence="1">Uncharacterized protein</fullName>
    </submittedName>
</protein>
<keyword evidence="2" id="KW-1185">Reference proteome</keyword>
<proteinExistence type="predicted"/>
<name>A0A392RN28_9FABA</name>
<comment type="caution">
    <text evidence="1">The sequence shown here is derived from an EMBL/GenBank/DDBJ whole genome shotgun (WGS) entry which is preliminary data.</text>
</comment>
<evidence type="ECO:0000313" key="2">
    <source>
        <dbReference type="Proteomes" id="UP000265520"/>
    </source>
</evidence>
<feature type="non-terminal residue" evidence="1">
    <location>
        <position position="1"/>
    </location>
</feature>
<accession>A0A392RN28</accession>
<organism evidence="1 2">
    <name type="scientific">Trifolium medium</name>
    <dbReference type="NCBI Taxonomy" id="97028"/>
    <lineage>
        <taxon>Eukaryota</taxon>
        <taxon>Viridiplantae</taxon>
        <taxon>Streptophyta</taxon>
        <taxon>Embryophyta</taxon>
        <taxon>Tracheophyta</taxon>
        <taxon>Spermatophyta</taxon>
        <taxon>Magnoliopsida</taxon>
        <taxon>eudicotyledons</taxon>
        <taxon>Gunneridae</taxon>
        <taxon>Pentapetalae</taxon>
        <taxon>rosids</taxon>
        <taxon>fabids</taxon>
        <taxon>Fabales</taxon>
        <taxon>Fabaceae</taxon>
        <taxon>Papilionoideae</taxon>
        <taxon>50 kb inversion clade</taxon>
        <taxon>NPAAA clade</taxon>
        <taxon>Hologalegina</taxon>
        <taxon>IRL clade</taxon>
        <taxon>Trifolieae</taxon>
        <taxon>Trifolium</taxon>
    </lineage>
</organism>
<reference evidence="1 2" key="1">
    <citation type="journal article" date="2018" name="Front. Plant Sci.">
        <title>Red Clover (Trifolium pratense) and Zigzag Clover (T. medium) - A Picture of Genomic Similarities and Differences.</title>
        <authorList>
            <person name="Dluhosova J."/>
            <person name="Istvanek J."/>
            <person name="Nedelnik J."/>
            <person name="Repkova J."/>
        </authorList>
    </citation>
    <scope>NUCLEOTIDE SEQUENCE [LARGE SCALE GENOMIC DNA]</scope>
    <source>
        <strain evidence="2">cv. 10/8</strain>
        <tissue evidence="1">Leaf</tissue>
    </source>
</reference>
<dbReference type="AlphaFoldDB" id="A0A392RN28"/>
<evidence type="ECO:0000313" key="1">
    <source>
        <dbReference type="EMBL" id="MCI38048.1"/>
    </source>
</evidence>
<dbReference type="EMBL" id="LXQA010251383">
    <property type="protein sequence ID" value="MCI38048.1"/>
    <property type="molecule type" value="Genomic_DNA"/>
</dbReference>
<dbReference type="Proteomes" id="UP000265520">
    <property type="component" value="Unassembled WGS sequence"/>
</dbReference>